<proteinExistence type="predicted"/>
<dbReference type="STRING" id="888060.HMPREF9081_0680"/>
<dbReference type="Proteomes" id="UP000004067">
    <property type="component" value="Unassembled WGS sequence"/>
</dbReference>
<gene>
    <name evidence="1" type="ORF">HMPREF9081_0680</name>
</gene>
<dbReference type="EMBL" id="AFHQ01000024">
    <property type="protein sequence ID" value="EGK61095.1"/>
    <property type="molecule type" value="Genomic_DNA"/>
</dbReference>
<name>F5RK95_9FIRM</name>
<accession>F5RK95</accession>
<organism evidence="1 2">
    <name type="scientific">Centipeda periodontii DSM 2778</name>
    <dbReference type="NCBI Taxonomy" id="888060"/>
    <lineage>
        <taxon>Bacteria</taxon>
        <taxon>Bacillati</taxon>
        <taxon>Bacillota</taxon>
        <taxon>Negativicutes</taxon>
        <taxon>Selenomonadales</taxon>
        <taxon>Selenomonadaceae</taxon>
        <taxon>Centipeda</taxon>
    </lineage>
</organism>
<keyword evidence="2" id="KW-1185">Reference proteome</keyword>
<comment type="caution">
    <text evidence="1">The sequence shown here is derived from an EMBL/GenBank/DDBJ whole genome shotgun (WGS) entry which is preliminary data.</text>
</comment>
<dbReference type="AlphaFoldDB" id="F5RK95"/>
<reference evidence="1 2" key="1">
    <citation type="submission" date="2011-04" db="EMBL/GenBank/DDBJ databases">
        <authorList>
            <person name="Muzny D."/>
            <person name="Qin X."/>
            <person name="Deng J."/>
            <person name="Jiang H."/>
            <person name="Liu Y."/>
            <person name="Qu J."/>
            <person name="Song X.-Z."/>
            <person name="Zhang L."/>
            <person name="Thornton R."/>
            <person name="Coyle M."/>
            <person name="Francisco L."/>
            <person name="Jackson L."/>
            <person name="Javaid M."/>
            <person name="Korchina V."/>
            <person name="Kovar C."/>
            <person name="Mata R."/>
            <person name="Mathew T."/>
            <person name="Ngo R."/>
            <person name="Nguyen L."/>
            <person name="Nguyen N."/>
            <person name="Okwuonu G."/>
            <person name="Ongeri F."/>
            <person name="Pham C."/>
            <person name="Simmons D."/>
            <person name="Wilczek-Boney K."/>
            <person name="Hale W."/>
            <person name="Jakkamsetti A."/>
            <person name="Pham P."/>
            <person name="Ruth R."/>
            <person name="San Lucas F."/>
            <person name="Warren J."/>
            <person name="Zhang J."/>
            <person name="Zhao Z."/>
            <person name="Zhou C."/>
            <person name="Zhu D."/>
            <person name="Lee S."/>
            <person name="Bess C."/>
            <person name="Blankenburg K."/>
            <person name="Forbes L."/>
            <person name="Fu Q."/>
            <person name="Gubbala S."/>
            <person name="Hirani K."/>
            <person name="Jayaseelan J.C."/>
            <person name="Lara F."/>
            <person name="Munidasa M."/>
            <person name="Palculict T."/>
            <person name="Patil S."/>
            <person name="Pu L.-L."/>
            <person name="Saada N."/>
            <person name="Tang L."/>
            <person name="Weissenberger G."/>
            <person name="Zhu Y."/>
            <person name="Hemphill L."/>
            <person name="Shang Y."/>
            <person name="Youmans B."/>
            <person name="Ayvaz T."/>
            <person name="Ross M."/>
            <person name="Santibanez J."/>
            <person name="Aqrawi P."/>
            <person name="Gross S."/>
            <person name="Joshi V."/>
            <person name="Fowler G."/>
            <person name="Nazareth L."/>
            <person name="Reid J."/>
            <person name="Worley K."/>
            <person name="Petrosino J."/>
            <person name="Highlander S."/>
            <person name="Gibbs R."/>
        </authorList>
    </citation>
    <scope>NUCLEOTIDE SEQUENCE [LARGE SCALE GENOMIC DNA]</scope>
    <source>
        <strain evidence="1 2">DSM 2778</strain>
    </source>
</reference>
<sequence length="47" mass="5627">MRVSVFLRVSPELKRWLEQDAKRRGLMLTGLIMALFSEYREQKDRTA</sequence>
<evidence type="ECO:0000313" key="2">
    <source>
        <dbReference type="Proteomes" id="UP000004067"/>
    </source>
</evidence>
<evidence type="ECO:0008006" key="3">
    <source>
        <dbReference type="Google" id="ProtNLM"/>
    </source>
</evidence>
<dbReference type="eggNOG" id="ENOG502ZMQ8">
    <property type="taxonomic scope" value="Bacteria"/>
</dbReference>
<dbReference type="HOGENOM" id="CLU_3166093_0_0_9"/>
<protein>
    <recommendedName>
        <fullName evidence="3">CopG-like ribbon-helix-helix domain-containing protein</fullName>
    </recommendedName>
</protein>
<dbReference type="RefSeq" id="WP_006305548.1">
    <property type="nucleotide sequence ID" value="NZ_GL892076.1"/>
</dbReference>
<evidence type="ECO:0000313" key="1">
    <source>
        <dbReference type="EMBL" id="EGK61095.1"/>
    </source>
</evidence>